<feature type="compositionally biased region" description="Polar residues" evidence="3">
    <location>
        <begin position="311"/>
        <end position="323"/>
    </location>
</feature>
<dbReference type="InterPro" id="IPR013783">
    <property type="entry name" value="Ig-like_fold"/>
</dbReference>
<keyword evidence="4" id="KW-1133">Transmembrane helix</keyword>
<evidence type="ECO:0000256" key="4">
    <source>
        <dbReference type="SAM" id="Phobius"/>
    </source>
</evidence>
<keyword evidence="7" id="KW-1185">Reference proteome</keyword>
<dbReference type="PANTHER" id="PTHR13280:SF16">
    <property type="entry name" value="PHOSPHOFURIN ACIDIC CLUSTER SORTING PROTEIN 1"/>
    <property type="match status" value="1"/>
</dbReference>
<dbReference type="PANTHER" id="PTHR13280">
    <property type="entry name" value="PHOSPHOFURIN ACIDIC CLUSTER SORTING PROTEIN"/>
    <property type="match status" value="1"/>
</dbReference>
<dbReference type="STRING" id="84645.A0A498LKU7"/>
<dbReference type="Pfam" id="PF13927">
    <property type="entry name" value="Ig_3"/>
    <property type="match status" value="1"/>
</dbReference>
<dbReference type="InterPro" id="IPR036179">
    <property type="entry name" value="Ig-like_dom_sf"/>
</dbReference>
<dbReference type="GO" id="GO:0044325">
    <property type="term" value="F:transmembrane transporter binding"/>
    <property type="evidence" value="ECO:0007669"/>
    <property type="project" value="TreeGrafter"/>
</dbReference>
<dbReference type="InterPro" id="IPR019381">
    <property type="entry name" value="PACS1/2_C"/>
</dbReference>
<dbReference type="SMART" id="SM00408">
    <property type="entry name" value="IGc2"/>
    <property type="match status" value="1"/>
</dbReference>
<dbReference type="InterPro" id="IPR003598">
    <property type="entry name" value="Ig_sub2"/>
</dbReference>
<dbReference type="Pfam" id="PF25332">
    <property type="entry name" value="C2_PACS_N"/>
    <property type="match status" value="1"/>
</dbReference>
<accession>A0A498LKU7</accession>
<feature type="transmembrane region" description="Helical" evidence="4">
    <location>
        <begin position="951"/>
        <end position="975"/>
    </location>
</feature>
<feature type="compositionally biased region" description="Basic and acidic residues" evidence="3">
    <location>
        <begin position="161"/>
        <end position="173"/>
    </location>
</feature>
<keyword evidence="8" id="KW-1267">Proteomics identification</keyword>
<dbReference type="SMART" id="SM00409">
    <property type="entry name" value="IG"/>
    <property type="match status" value="2"/>
</dbReference>
<keyword evidence="4" id="KW-0812">Transmembrane</keyword>
<dbReference type="GO" id="GO:0072659">
    <property type="term" value="P:protein localization to plasma membrane"/>
    <property type="evidence" value="ECO:0007669"/>
    <property type="project" value="TreeGrafter"/>
</dbReference>
<comment type="similarity">
    <text evidence="1">Belongs to the PACS family.</text>
</comment>
<feature type="region of interest" description="Disordered" evidence="3">
    <location>
        <begin position="154"/>
        <end position="225"/>
    </location>
</feature>
<sequence length="1009" mass="112544">MNLFATWEIDSSSPSCVPRLLSLTLKKLVILKELDRDLTSVVIAVKLQGSKRILRSNEIMLSSAGLTETDLQLTFSLQYPHFLKRDANRLQIMLQRRKRYKNRTILGYKTLALGMINMAEVMQHPTEGAQVLGLHTTVKDTPVPVAEIRVYSLSSQPIDPEGPKAKLSDRSPDIDNYSEEEEESYSSEQDGSDDPLQGQYLYDDEDELRKKKPRRKLPSTASITRANQPNIKQKLMALVKWFKVSDEVGFGLDHVSQEQIRDVEEDLDELYDSLEMYNPSDSGPDMEETDSIISTPKPKLRPFFEGISQSSSQTEFGSLNSRCSHSKDKLSTRAEQTLSSKFQRSPSAHMDDAFSEMDTLELNEVEVIADGTPSITLSVAERPRTPQRSNSTNMPSPRLDGSHTPKQRRGTPMKERQLSKPLSERTNSSDSERSPELSLTPQMPRKIVYDQLNQILLSDSTLPESLILINGSDWQGHYVAELLQAQKLPVVCTCSGSEIQAVLSALLTRIQKFCNCNSIMPKPVKVVAVGGQSYLGAVLRFYVSQLANKMSDWLSHMKFLVVPIGSHPVAKHLGSLDNRYSSSFLDSSWREFFSRTEPPQPASSADFVDVAERILQYINGATVTHQLPIAEAMLTCKNKTSPSMSHGMDAIGLQVDYWVSSGAEKRKDGERRDTGKITLRCAFRSLQVCRLPGSFELLTGSNTMSMTVVTKEKNKKVPTIFLGKKPKERDTESKSQVIEGITRLICSAKNQQTSLRVSVDGMEWNDVKFFQLASQWPTHVKYFPVIVYDQGQVIESPSFMGRAGFMGMPWSADITLNYTRVSDAGVYRCVVSNPPETGDPGIGELSLTVLAPPSLPVCLWEGDTDAGGNVRLSCVVAEGFPTPQVIWEKLEPDKTTLPVNMDGDMAGSVHITNVSTQTSGLYRCSVTNPLGTQHCYINLSVYAPPDNSPGILQGVLLSLTMALLLLALMVLVLWLHRLAQESKWRNSHEEDECYNEIKYTPSLIKRSFV</sequence>
<dbReference type="SUPFAM" id="SSF48726">
    <property type="entry name" value="Immunoglobulin"/>
    <property type="match status" value="2"/>
</dbReference>
<feature type="region of interest" description="Disordered" evidence="3">
    <location>
        <begin position="373"/>
        <end position="442"/>
    </location>
</feature>
<feature type="compositionally biased region" description="Polar residues" evidence="3">
    <location>
        <begin position="333"/>
        <end position="346"/>
    </location>
</feature>
<dbReference type="Gene3D" id="2.60.40.10">
    <property type="entry name" value="Immunoglobulins"/>
    <property type="match status" value="2"/>
</dbReference>
<name>A0A498LKU7_LABRO</name>
<keyword evidence="2" id="KW-0597">Phosphoprotein</keyword>
<evidence type="ECO:0000256" key="3">
    <source>
        <dbReference type="SAM" id="MobiDB-lite"/>
    </source>
</evidence>
<protein>
    <submittedName>
        <fullName evidence="6">Phosphofurin acidic cluster sorting 1-like isoform X1</fullName>
    </submittedName>
</protein>
<evidence type="ECO:0007829" key="8">
    <source>
        <dbReference type="PeptideAtlas" id="A0A498LKU7"/>
    </source>
</evidence>
<feature type="region of interest" description="Disordered" evidence="3">
    <location>
        <begin position="311"/>
        <end position="350"/>
    </location>
</feature>
<dbReference type="EMBL" id="QBIY01013350">
    <property type="protein sequence ID" value="RXN07324.1"/>
    <property type="molecule type" value="Genomic_DNA"/>
</dbReference>
<feature type="domain" description="Ig-like" evidence="5">
    <location>
        <begin position="853"/>
        <end position="940"/>
    </location>
</feature>
<evidence type="ECO:0000313" key="6">
    <source>
        <dbReference type="EMBL" id="RXN07324.1"/>
    </source>
</evidence>
<evidence type="ECO:0000256" key="2">
    <source>
        <dbReference type="ARBA" id="ARBA00022553"/>
    </source>
</evidence>
<dbReference type="AlphaFoldDB" id="A0A498LKU7"/>
<reference evidence="6 7" key="1">
    <citation type="submission" date="2018-03" db="EMBL/GenBank/DDBJ databases">
        <title>Draft genome sequence of Rohu Carp (Labeo rohita).</title>
        <authorList>
            <person name="Das P."/>
            <person name="Kushwaha B."/>
            <person name="Joshi C.G."/>
            <person name="Kumar D."/>
            <person name="Nagpure N.S."/>
            <person name="Sahoo L."/>
            <person name="Das S.P."/>
            <person name="Bit A."/>
            <person name="Patnaik S."/>
            <person name="Meher P.K."/>
            <person name="Jayasankar P."/>
            <person name="Koringa P.G."/>
            <person name="Patel N.V."/>
            <person name="Hinsu A.T."/>
            <person name="Kumar R."/>
            <person name="Pandey M."/>
            <person name="Agarwal S."/>
            <person name="Srivastava S."/>
            <person name="Singh M."/>
            <person name="Iquebal M.A."/>
            <person name="Jaiswal S."/>
            <person name="Angadi U.B."/>
            <person name="Kumar N."/>
            <person name="Raza M."/>
            <person name="Shah T.M."/>
            <person name="Rai A."/>
            <person name="Jena J.K."/>
        </authorList>
    </citation>
    <scope>NUCLEOTIDE SEQUENCE [LARGE SCALE GENOMIC DNA]</scope>
    <source>
        <strain evidence="6">DASCIFA01</strain>
        <tissue evidence="6">Testis</tissue>
    </source>
</reference>
<dbReference type="InterPro" id="IPR003599">
    <property type="entry name" value="Ig_sub"/>
</dbReference>
<dbReference type="InterPro" id="IPR057541">
    <property type="entry name" value="PACS1/2_N"/>
</dbReference>
<dbReference type="Pfam" id="PF10254">
    <property type="entry name" value="Pacs-1"/>
    <property type="match status" value="1"/>
</dbReference>
<feature type="compositionally biased region" description="Acidic residues" evidence="3">
    <location>
        <begin position="176"/>
        <end position="193"/>
    </location>
</feature>
<proteinExistence type="evidence at protein level"/>
<feature type="compositionally biased region" description="Polar residues" evidence="3">
    <location>
        <begin position="386"/>
        <end position="395"/>
    </location>
</feature>
<dbReference type="Proteomes" id="UP000290572">
    <property type="component" value="Unassembled WGS sequence"/>
</dbReference>
<feature type="domain" description="Ig-like" evidence="5">
    <location>
        <begin position="726"/>
        <end position="848"/>
    </location>
</feature>
<evidence type="ECO:0000256" key="1">
    <source>
        <dbReference type="ARBA" id="ARBA00008590"/>
    </source>
</evidence>
<organism evidence="6 7">
    <name type="scientific">Labeo rohita</name>
    <name type="common">Indian major carp</name>
    <name type="synonym">Cyprinus rohita</name>
    <dbReference type="NCBI Taxonomy" id="84645"/>
    <lineage>
        <taxon>Eukaryota</taxon>
        <taxon>Metazoa</taxon>
        <taxon>Chordata</taxon>
        <taxon>Craniata</taxon>
        <taxon>Vertebrata</taxon>
        <taxon>Euteleostomi</taxon>
        <taxon>Actinopterygii</taxon>
        <taxon>Neopterygii</taxon>
        <taxon>Teleostei</taxon>
        <taxon>Ostariophysi</taxon>
        <taxon>Cypriniformes</taxon>
        <taxon>Cyprinidae</taxon>
        <taxon>Labeoninae</taxon>
        <taxon>Labeonini</taxon>
        <taxon>Labeo</taxon>
    </lineage>
</organism>
<comment type="caution">
    <text evidence="6">The sequence shown here is derived from an EMBL/GenBank/DDBJ whole genome shotgun (WGS) entry which is preliminary data.</text>
</comment>
<evidence type="ECO:0000259" key="5">
    <source>
        <dbReference type="PROSITE" id="PS50835"/>
    </source>
</evidence>
<dbReference type="InterPro" id="IPR007110">
    <property type="entry name" value="Ig-like_dom"/>
</dbReference>
<gene>
    <name evidence="6" type="ORF">ROHU_012039</name>
</gene>
<dbReference type="PROSITE" id="PS50835">
    <property type="entry name" value="IG_LIKE"/>
    <property type="match status" value="2"/>
</dbReference>
<keyword evidence="4" id="KW-0472">Membrane</keyword>
<evidence type="ECO:0000313" key="7">
    <source>
        <dbReference type="Proteomes" id="UP000290572"/>
    </source>
</evidence>